<keyword evidence="5" id="KW-0328">Glycosyltransferase</keyword>
<dbReference type="GO" id="GO:0008360">
    <property type="term" value="P:regulation of cell shape"/>
    <property type="evidence" value="ECO:0007669"/>
    <property type="project" value="UniProtKB-KW"/>
</dbReference>
<evidence type="ECO:0000259" key="16">
    <source>
        <dbReference type="Pfam" id="PF00905"/>
    </source>
</evidence>
<dbReference type="GO" id="GO:0006508">
    <property type="term" value="P:proteolysis"/>
    <property type="evidence" value="ECO:0007669"/>
    <property type="project" value="UniProtKB-KW"/>
</dbReference>
<keyword evidence="10" id="KW-0511">Multifunctional enzyme</keyword>
<evidence type="ECO:0000256" key="8">
    <source>
        <dbReference type="ARBA" id="ARBA00022960"/>
    </source>
</evidence>
<evidence type="ECO:0000256" key="10">
    <source>
        <dbReference type="ARBA" id="ARBA00023268"/>
    </source>
</evidence>
<dbReference type="Proteomes" id="UP000523863">
    <property type="component" value="Unassembled WGS sequence"/>
</dbReference>
<evidence type="ECO:0000256" key="4">
    <source>
        <dbReference type="ARBA" id="ARBA00022670"/>
    </source>
</evidence>
<proteinExistence type="inferred from homology"/>
<dbReference type="InterPro" id="IPR001264">
    <property type="entry name" value="Glyco_trans_51"/>
</dbReference>
<dbReference type="Pfam" id="PF00912">
    <property type="entry name" value="Transgly"/>
    <property type="match status" value="1"/>
</dbReference>
<keyword evidence="6" id="KW-0808">Transferase</keyword>
<comment type="catalytic activity">
    <reaction evidence="13">
        <text>[GlcNAc-(1-&gt;4)-Mur2Ac(oyl-L-Ala-gamma-D-Glu-L-Lys-D-Ala-D-Ala)](n)-di-trans,octa-cis-undecaprenyl diphosphate + beta-D-GlcNAc-(1-&gt;4)-Mur2Ac(oyl-L-Ala-gamma-D-Glu-L-Lys-D-Ala-D-Ala)-di-trans,octa-cis-undecaprenyl diphosphate = [GlcNAc-(1-&gt;4)-Mur2Ac(oyl-L-Ala-gamma-D-Glu-L-Lys-D-Ala-D-Ala)](n+1)-di-trans,octa-cis-undecaprenyl diphosphate + di-trans,octa-cis-undecaprenyl diphosphate + H(+)</text>
        <dbReference type="Rhea" id="RHEA:23708"/>
        <dbReference type="Rhea" id="RHEA-COMP:9602"/>
        <dbReference type="Rhea" id="RHEA-COMP:9603"/>
        <dbReference type="ChEBI" id="CHEBI:15378"/>
        <dbReference type="ChEBI" id="CHEBI:58405"/>
        <dbReference type="ChEBI" id="CHEBI:60033"/>
        <dbReference type="ChEBI" id="CHEBI:78435"/>
        <dbReference type="EC" id="2.4.99.28"/>
    </reaction>
</comment>
<dbReference type="InterPro" id="IPR012338">
    <property type="entry name" value="Beta-lactam/transpept-like"/>
</dbReference>
<evidence type="ECO:0000313" key="18">
    <source>
        <dbReference type="EMBL" id="MBB5599301.1"/>
    </source>
</evidence>
<evidence type="ECO:0000313" key="19">
    <source>
        <dbReference type="Proteomes" id="UP000523863"/>
    </source>
</evidence>
<keyword evidence="8" id="KW-0133">Cell shape</keyword>
<evidence type="ECO:0000256" key="6">
    <source>
        <dbReference type="ARBA" id="ARBA00022679"/>
    </source>
</evidence>
<dbReference type="GO" id="GO:0030288">
    <property type="term" value="C:outer membrane-bounded periplasmic space"/>
    <property type="evidence" value="ECO:0007669"/>
    <property type="project" value="TreeGrafter"/>
</dbReference>
<keyword evidence="15" id="KW-0812">Transmembrane</keyword>
<evidence type="ECO:0000256" key="15">
    <source>
        <dbReference type="SAM" id="Phobius"/>
    </source>
</evidence>
<dbReference type="SUPFAM" id="SSF53955">
    <property type="entry name" value="Lysozyme-like"/>
    <property type="match status" value="1"/>
</dbReference>
<evidence type="ECO:0000256" key="3">
    <source>
        <dbReference type="ARBA" id="ARBA00022645"/>
    </source>
</evidence>
<dbReference type="GO" id="GO:0008658">
    <property type="term" value="F:penicillin binding"/>
    <property type="evidence" value="ECO:0007669"/>
    <property type="project" value="InterPro"/>
</dbReference>
<evidence type="ECO:0000256" key="13">
    <source>
        <dbReference type="ARBA" id="ARBA00049902"/>
    </source>
</evidence>
<dbReference type="Gene3D" id="1.10.3810.10">
    <property type="entry name" value="Biosynthetic peptidoglycan transglycosylase-like"/>
    <property type="match status" value="1"/>
</dbReference>
<evidence type="ECO:0000256" key="7">
    <source>
        <dbReference type="ARBA" id="ARBA00022801"/>
    </source>
</evidence>
<evidence type="ECO:0000259" key="17">
    <source>
        <dbReference type="Pfam" id="PF00912"/>
    </source>
</evidence>
<feature type="domain" description="Penicillin-binding protein transpeptidase" evidence="16">
    <location>
        <begin position="367"/>
        <end position="675"/>
    </location>
</feature>
<dbReference type="InterPro" id="IPR001460">
    <property type="entry name" value="PCN-bd_Tpept"/>
</dbReference>
<keyword evidence="15" id="KW-0472">Membrane</keyword>
<dbReference type="InterPro" id="IPR050396">
    <property type="entry name" value="Glycosyltr_51/Transpeptidase"/>
</dbReference>
<dbReference type="GO" id="GO:0009252">
    <property type="term" value="P:peptidoglycan biosynthetic process"/>
    <property type="evidence" value="ECO:0007669"/>
    <property type="project" value="UniProtKB-KW"/>
</dbReference>
<evidence type="ECO:0000256" key="14">
    <source>
        <dbReference type="SAM" id="MobiDB-lite"/>
    </source>
</evidence>
<dbReference type="PANTHER" id="PTHR32282">
    <property type="entry name" value="BINDING PROTEIN TRANSPEPTIDASE, PUTATIVE-RELATED"/>
    <property type="match status" value="1"/>
</dbReference>
<dbReference type="InterPro" id="IPR023346">
    <property type="entry name" value="Lysozyme-like_dom_sf"/>
</dbReference>
<dbReference type="Pfam" id="PF00905">
    <property type="entry name" value="Transpeptidase"/>
    <property type="match status" value="1"/>
</dbReference>
<evidence type="ECO:0000256" key="5">
    <source>
        <dbReference type="ARBA" id="ARBA00022676"/>
    </source>
</evidence>
<keyword evidence="4" id="KW-0645">Protease</keyword>
<dbReference type="GO" id="GO:0071555">
    <property type="term" value="P:cell wall organization"/>
    <property type="evidence" value="ECO:0007669"/>
    <property type="project" value="UniProtKB-KW"/>
</dbReference>
<comment type="similarity">
    <text evidence="2">In the N-terminal section; belongs to the glycosyltransferase 51 family.</text>
</comment>
<dbReference type="RefSeq" id="WP_183644205.1">
    <property type="nucleotide sequence ID" value="NZ_JACHBL010000001.1"/>
</dbReference>
<dbReference type="GO" id="GO:0009002">
    <property type="term" value="F:serine-type D-Ala-D-Ala carboxypeptidase activity"/>
    <property type="evidence" value="ECO:0007669"/>
    <property type="project" value="UniProtKB-EC"/>
</dbReference>
<comment type="caution">
    <text evidence="18">The sequence shown here is derived from an EMBL/GenBank/DDBJ whole genome shotgun (WGS) entry which is preliminary data.</text>
</comment>
<dbReference type="FunFam" id="1.10.3810.10:FF:000001">
    <property type="entry name" value="Penicillin-binding protein 1A"/>
    <property type="match status" value="1"/>
</dbReference>
<dbReference type="InterPro" id="IPR036950">
    <property type="entry name" value="PBP_transglycosylase"/>
</dbReference>
<keyword evidence="9" id="KW-0573">Peptidoglycan synthesis</keyword>
<accession>A0A7W9DCK8</accession>
<keyword evidence="15" id="KW-1133">Transmembrane helix</keyword>
<dbReference type="EMBL" id="JACHBL010000001">
    <property type="protein sequence ID" value="MBB5599301.1"/>
    <property type="molecule type" value="Genomic_DNA"/>
</dbReference>
<keyword evidence="11" id="KW-0961">Cell wall biogenesis/degradation</keyword>
<dbReference type="GO" id="GO:0008955">
    <property type="term" value="F:peptidoglycan glycosyltransferase activity"/>
    <property type="evidence" value="ECO:0007669"/>
    <property type="project" value="UniProtKB-EC"/>
</dbReference>
<comment type="similarity">
    <text evidence="1">In the C-terminal section; belongs to the transpeptidase family.</text>
</comment>
<dbReference type="Gene3D" id="3.40.710.10">
    <property type="entry name" value="DD-peptidase/beta-lactamase superfamily"/>
    <property type="match status" value="1"/>
</dbReference>
<dbReference type="PANTHER" id="PTHR32282:SF33">
    <property type="entry name" value="PEPTIDOGLYCAN GLYCOSYLTRANSFERASE"/>
    <property type="match status" value="1"/>
</dbReference>
<keyword evidence="19" id="KW-1185">Reference proteome</keyword>
<keyword evidence="3 18" id="KW-0121">Carboxypeptidase</keyword>
<feature type="domain" description="Glycosyl transferase family 51" evidence="17">
    <location>
        <begin position="77"/>
        <end position="265"/>
    </location>
</feature>
<evidence type="ECO:0000256" key="1">
    <source>
        <dbReference type="ARBA" id="ARBA00007090"/>
    </source>
</evidence>
<feature type="compositionally biased region" description="Polar residues" evidence="14">
    <location>
        <begin position="706"/>
        <end position="723"/>
    </location>
</feature>
<comment type="catalytic activity">
    <reaction evidence="12">
        <text>Preferential cleavage: (Ac)2-L-Lys-D-Ala-|-D-Ala. Also transpeptidation of peptidyl-alanyl moieties that are N-acyl substituents of D-alanine.</text>
        <dbReference type="EC" id="3.4.16.4"/>
    </reaction>
</comment>
<name>A0A7W9DCK8_9MICC</name>
<feature type="compositionally biased region" description="Low complexity" evidence="14">
    <location>
        <begin position="737"/>
        <end position="755"/>
    </location>
</feature>
<evidence type="ECO:0000256" key="2">
    <source>
        <dbReference type="ARBA" id="ARBA00007739"/>
    </source>
</evidence>
<protein>
    <submittedName>
        <fullName evidence="18">Membrane peptidoglycan carboxypeptidase</fullName>
    </submittedName>
</protein>
<evidence type="ECO:0000256" key="11">
    <source>
        <dbReference type="ARBA" id="ARBA00023316"/>
    </source>
</evidence>
<dbReference type="AlphaFoldDB" id="A0A7W9DCK8"/>
<feature type="transmembrane region" description="Helical" evidence="15">
    <location>
        <begin position="21"/>
        <end position="41"/>
    </location>
</feature>
<reference evidence="18 19" key="1">
    <citation type="submission" date="2020-08" db="EMBL/GenBank/DDBJ databases">
        <title>Sequencing the genomes of 1000 actinobacteria strains.</title>
        <authorList>
            <person name="Klenk H.-P."/>
        </authorList>
    </citation>
    <scope>NUCLEOTIDE SEQUENCE [LARGE SCALE GENOMIC DNA]</scope>
    <source>
        <strain evidence="18 19">DSM 23694</strain>
    </source>
</reference>
<organism evidence="18 19">
    <name type="scientific">Neomicrococcus lactis</name>
    <dbReference type="NCBI Taxonomy" id="732241"/>
    <lineage>
        <taxon>Bacteria</taxon>
        <taxon>Bacillati</taxon>
        <taxon>Actinomycetota</taxon>
        <taxon>Actinomycetes</taxon>
        <taxon>Micrococcales</taxon>
        <taxon>Micrococcaceae</taxon>
        <taxon>Neomicrococcus</taxon>
    </lineage>
</organism>
<sequence>MAQRNSHFFDTATTLGRIVSFFGIAGLCGVLAAGLLVPGAMVAGNAATAGIEAFSNLPAELDESPLAEPSKVLDKDGNVLATFYAENRVPVTIDKISQNMKDAIISIEDERFYEHNGVDPRGIGRALINNLTSSSTQGASTLTQQYVNNVLINTDVENGVDRSKLTLSGNKNIQDKLREAKLAVAVENKYTKDEILDGYLNIVLFSGTTYGVEAAAQRFFSIPASKLNIQQSAMLAGMVQRPVAFNPLKNPELTLKRRNVVLSKMLDTGKITQAEYNSAVKSPLGLKVKEIKSGCFAASYANNFCDYITHLIENDSAFGATVADRTRLLFRGGLTIKTTLDSRLQKEAEKETRKAIPADDESTLGTAIVSVEPKTGNILAMAQNKIYSPQDGSQYTEYNFNTDRATGGSGGFQGGSTMKPMTTLAWLESGKNMWDEIDASRDFYPNDYRWTASCLPRGYTHSINAEKGGWNVNNASDGFKRRMTVEYGLYWSINTATVAEAAEIDLCKVQDIAARLKLMTPTYKNPSTGQEIQRAANPPFVLGTENVTPLATAAAFSSFANKGTRCEPRALESVTDRKGNTYKVPDVSCEKVLDENVVRNLNGTLSKIAGQRVAKNTMSDTPIAGKTGTSNGAASTWFSGYSTGIATVAWVGRNDSNKSIFGTKINGRTYEYADSATFASPLWLAYMKDVVKYYPAESFGEPDRAPSSTITPLPGSSYTPSNTGRDEGGSTTGGQTDGTSNDSTTGNNDNGNGNG</sequence>
<keyword evidence="7" id="KW-0378">Hydrolase</keyword>
<evidence type="ECO:0000256" key="9">
    <source>
        <dbReference type="ARBA" id="ARBA00022984"/>
    </source>
</evidence>
<evidence type="ECO:0000256" key="12">
    <source>
        <dbReference type="ARBA" id="ARBA00034000"/>
    </source>
</evidence>
<gene>
    <name evidence="18" type="ORF">BKA12_002381</name>
</gene>
<dbReference type="SUPFAM" id="SSF56601">
    <property type="entry name" value="beta-lactamase/transpeptidase-like"/>
    <property type="match status" value="1"/>
</dbReference>
<feature type="region of interest" description="Disordered" evidence="14">
    <location>
        <begin position="699"/>
        <end position="755"/>
    </location>
</feature>